<accession>Q8KW73</accession>
<dbReference type="AlphaFoldDB" id="Q8KW73"/>
<feature type="domain" description="CagE TrbE VirB component of type IV transporter system central" evidence="1">
    <location>
        <begin position="12"/>
        <end position="148"/>
    </location>
</feature>
<dbReference type="InterPro" id="IPR018145">
    <property type="entry name" value="CagE_TrbE_VirB_cntrl_dom"/>
</dbReference>
<protein>
    <submittedName>
        <fullName evidence="2">RC117</fullName>
    </submittedName>
</protein>
<dbReference type="EMBL" id="AF416331">
    <property type="protein sequence ID" value="AAN05190.1"/>
    <property type="molecule type" value="Genomic_DNA"/>
</dbReference>
<name>Q8KW73_9RHOB</name>
<geneLocation type="plasmid" evidence="2">
    <name>pSD25</name>
</geneLocation>
<evidence type="ECO:0000259" key="1">
    <source>
        <dbReference type="Pfam" id="PF03135"/>
    </source>
</evidence>
<dbReference type="GO" id="GO:0005524">
    <property type="term" value="F:ATP binding"/>
    <property type="evidence" value="ECO:0007669"/>
    <property type="project" value="InterPro"/>
</dbReference>
<sequence>MVTLADAVTGRVKYGALFSMKTYPALTDVTLLDALDLPLDIVLTNSFSPIPNNIMAERIQRIIRQMQASDDAAVSLREQLGQAADDQEAGRIAFGDHHLSVAVYAPDRDTLERAAAQIKRVGQEIMSVIVRENMALKATYFAQSPGNFG</sequence>
<dbReference type="Pfam" id="PF03135">
    <property type="entry name" value="CagE_TrbE_VirB"/>
    <property type="match status" value="1"/>
</dbReference>
<proteinExistence type="predicted"/>
<evidence type="ECO:0000313" key="2">
    <source>
        <dbReference type="EMBL" id="AAN05190.1"/>
    </source>
</evidence>
<keyword evidence="2" id="KW-0614">Plasmid</keyword>
<organism evidence="2">
    <name type="scientific">Ruegeria sp. PR1b</name>
    <dbReference type="NCBI Taxonomy" id="185588"/>
    <lineage>
        <taxon>Bacteria</taxon>
        <taxon>Pseudomonadati</taxon>
        <taxon>Pseudomonadota</taxon>
        <taxon>Alphaproteobacteria</taxon>
        <taxon>Rhodobacterales</taxon>
        <taxon>Roseobacteraceae</taxon>
        <taxon>Ruegeria</taxon>
    </lineage>
</organism>
<reference evidence="2" key="1">
    <citation type="journal article" date="2003" name="Plasmid">
        <title>Nucleotide sequence based characterizations of two cryptic plasmids from the marine bacterium Ruegeria isolate PR1b.</title>
        <authorList>
            <person name="Zhong Z."/>
            <person name="Caspi R."/>
            <person name="Helinski D."/>
            <person name="Knauf V."/>
            <person name="Sykes S."/>
            <person name="O'Byrne C."/>
            <person name="Shea T.P."/>
            <person name="Wilkinson J.E."/>
            <person name="DeLoughery C."/>
            <person name="Toukdarian A."/>
        </authorList>
    </citation>
    <scope>NUCLEOTIDE SEQUENCE</scope>
    <source>
        <strain evidence="2">PR1b</strain>
        <plasmid evidence="2">pSD25</plasmid>
    </source>
</reference>